<evidence type="ECO:0000259" key="5">
    <source>
        <dbReference type="PROSITE" id="PS50048"/>
    </source>
</evidence>
<evidence type="ECO:0000256" key="1">
    <source>
        <dbReference type="ARBA" id="ARBA00022723"/>
    </source>
</evidence>
<protein>
    <recommendedName>
        <fullName evidence="5">Zn(2)-C6 fungal-type domain-containing protein</fullName>
    </recommendedName>
</protein>
<proteinExistence type="predicted"/>
<sequence length="757" mass="84824">MNHPGHSGRETASPPAEAASSSVVPRACNACRARKIGCNRESPCAHCLRAKIECIYNEVRPREKRARILLSHQYEQKIDHLDSRLDEILDLLRDLKTQQTRELVSRTIPDVQLRAPTPNSPSGTTATRNQASVLSVPGTPSATATSPTSTTATKHVNSINTQANTTAPMVEGNSSLTAHTAFANEFLQKAVHDRDSQPEMRERLDALRVLVEAMKKQPAADEMRYPHAAPVQSLPLEHCKLPPIQTVVQILRLAQSFEVMCLAWVCELMPLKEFQVLCFAAYMSDDNDLVTIINVNVGLHFLSWACAQVEKDKKEEYLECAQLCGTNIETALAHLPLHLPANDETISALLSGSFYAIEISKPSLAWILTSKASELCQTLGYHRTDDEYVLFRSGADKMDSDRHRRHFLFWSVYVVDKNLSLRLGRSSSIQDYDITVPYPSTDDPGNFGITSWFLLWVLSAKIQGQVYEMLYCPEAVAQSENVKRARVKVLVSRLEEVEAKTAEVSQKWSPYCREHAGDDLTDFFLVSDHVLRLSLMTLVYRAVPNPPGSPTTFSTECITVARQTLARHQECMALVERTNCGLFATYMHWTILMAPFVPFIVLFCQVIETRDKDDLARLQAFATSLQYESSVTDAVERFRRLFQVLVSVASHHVQFSSGQGGQGAGPGGEAPNQMQQPHQAAFEVDAYLGTLGFSQQSASDQWEQNMDGQEQTNGREGGEFPEVQRTANPMMWMGNEMQLEDWFYNHEQIEALESLYN</sequence>
<dbReference type="PROSITE" id="PS50048">
    <property type="entry name" value="ZN2_CY6_FUNGAL_2"/>
    <property type="match status" value="1"/>
</dbReference>
<keyword evidence="2" id="KW-0539">Nucleus</keyword>
<dbReference type="CDD" id="cd00067">
    <property type="entry name" value="GAL4"/>
    <property type="match status" value="1"/>
</dbReference>
<dbReference type="Proteomes" id="UP001172159">
    <property type="component" value="Unassembled WGS sequence"/>
</dbReference>
<dbReference type="InterPro" id="IPR007219">
    <property type="entry name" value="XnlR_reg_dom"/>
</dbReference>
<evidence type="ECO:0000256" key="4">
    <source>
        <dbReference type="SAM" id="Phobius"/>
    </source>
</evidence>
<dbReference type="GO" id="GO:0000981">
    <property type="term" value="F:DNA-binding transcription factor activity, RNA polymerase II-specific"/>
    <property type="evidence" value="ECO:0007669"/>
    <property type="project" value="InterPro"/>
</dbReference>
<keyword evidence="4" id="KW-0812">Transmembrane</keyword>
<dbReference type="InterPro" id="IPR050987">
    <property type="entry name" value="AtrR-like"/>
</dbReference>
<evidence type="ECO:0000256" key="2">
    <source>
        <dbReference type="ARBA" id="ARBA00023242"/>
    </source>
</evidence>
<dbReference type="PANTHER" id="PTHR46910:SF5">
    <property type="entry name" value="ZN(II)2CYS6 TRANSCRIPTION FACTOR (EUROFUNG)"/>
    <property type="match status" value="1"/>
</dbReference>
<evidence type="ECO:0000313" key="7">
    <source>
        <dbReference type="Proteomes" id="UP001172159"/>
    </source>
</evidence>
<reference evidence="6" key="1">
    <citation type="submission" date="2023-06" db="EMBL/GenBank/DDBJ databases">
        <title>Genome-scale phylogeny and comparative genomics of the fungal order Sordariales.</title>
        <authorList>
            <consortium name="Lawrence Berkeley National Laboratory"/>
            <person name="Hensen N."/>
            <person name="Bonometti L."/>
            <person name="Westerberg I."/>
            <person name="Brannstrom I.O."/>
            <person name="Guillou S."/>
            <person name="Cros-Aarteil S."/>
            <person name="Calhoun S."/>
            <person name="Haridas S."/>
            <person name="Kuo A."/>
            <person name="Mondo S."/>
            <person name="Pangilinan J."/>
            <person name="Riley R."/>
            <person name="Labutti K."/>
            <person name="Andreopoulos B."/>
            <person name="Lipzen A."/>
            <person name="Chen C."/>
            <person name="Yanf M."/>
            <person name="Daum C."/>
            <person name="Ng V."/>
            <person name="Clum A."/>
            <person name="Steindorff A."/>
            <person name="Ohm R."/>
            <person name="Martin F."/>
            <person name="Silar P."/>
            <person name="Natvig D."/>
            <person name="Lalanne C."/>
            <person name="Gautier V."/>
            <person name="Ament-Velasquez S.L."/>
            <person name="Kruys A."/>
            <person name="Hutchinson M.I."/>
            <person name="Powell A.J."/>
            <person name="Barry K."/>
            <person name="Miller A.N."/>
            <person name="Grigoriev I.V."/>
            <person name="Debuchy R."/>
            <person name="Gladieux P."/>
            <person name="Thoren M.H."/>
            <person name="Johannesson H."/>
        </authorList>
    </citation>
    <scope>NUCLEOTIDE SEQUENCE</scope>
    <source>
        <strain evidence="6">CBS 540.89</strain>
    </source>
</reference>
<dbReference type="GO" id="GO:0008270">
    <property type="term" value="F:zinc ion binding"/>
    <property type="evidence" value="ECO:0007669"/>
    <property type="project" value="InterPro"/>
</dbReference>
<dbReference type="Gene3D" id="4.10.240.10">
    <property type="entry name" value="Zn(2)-C6 fungal-type DNA-binding domain"/>
    <property type="match status" value="1"/>
</dbReference>
<dbReference type="InterPro" id="IPR001138">
    <property type="entry name" value="Zn2Cys6_DnaBD"/>
</dbReference>
<dbReference type="PROSITE" id="PS00463">
    <property type="entry name" value="ZN2_CY6_FUNGAL_1"/>
    <property type="match status" value="1"/>
</dbReference>
<feature type="region of interest" description="Disordered" evidence="3">
    <location>
        <begin position="698"/>
        <end position="722"/>
    </location>
</feature>
<dbReference type="SUPFAM" id="SSF57701">
    <property type="entry name" value="Zn2/Cys6 DNA-binding domain"/>
    <property type="match status" value="1"/>
</dbReference>
<organism evidence="6 7">
    <name type="scientific">Apiosordaria backusii</name>
    <dbReference type="NCBI Taxonomy" id="314023"/>
    <lineage>
        <taxon>Eukaryota</taxon>
        <taxon>Fungi</taxon>
        <taxon>Dikarya</taxon>
        <taxon>Ascomycota</taxon>
        <taxon>Pezizomycotina</taxon>
        <taxon>Sordariomycetes</taxon>
        <taxon>Sordariomycetidae</taxon>
        <taxon>Sordariales</taxon>
        <taxon>Lasiosphaeriaceae</taxon>
        <taxon>Apiosordaria</taxon>
    </lineage>
</organism>
<gene>
    <name evidence="6" type="ORF">B0T21DRAFT_178670</name>
</gene>
<dbReference type="CDD" id="cd12148">
    <property type="entry name" value="fungal_TF_MHR"/>
    <property type="match status" value="1"/>
</dbReference>
<accession>A0AA40EFE2</accession>
<evidence type="ECO:0000256" key="3">
    <source>
        <dbReference type="SAM" id="MobiDB-lite"/>
    </source>
</evidence>
<feature type="compositionally biased region" description="Low complexity" evidence="3">
    <location>
        <begin position="139"/>
        <end position="153"/>
    </location>
</feature>
<keyword evidence="7" id="KW-1185">Reference proteome</keyword>
<dbReference type="InterPro" id="IPR036864">
    <property type="entry name" value="Zn2-C6_fun-type_DNA-bd_sf"/>
</dbReference>
<dbReference type="AlphaFoldDB" id="A0AA40EFE2"/>
<evidence type="ECO:0000313" key="6">
    <source>
        <dbReference type="EMBL" id="KAK0736357.1"/>
    </source>
</evidence>
<feature type="transmembrane region" description="Helical" evidence="4">
    <location>
        <begin position="586"/>
        <end position="607"/>
    </location>
</feature>
<dbReference type="GO" id="GO:0003677">
    <property type="term" value="F:DNA binding"/>
    <property type="evidence" value="ECO:0007669"/>
    <property type="project" value="InterPro"/>
</dbReference>
<keyword evidence="4" id="KW-0472">Membrane</keyword>
<dbReference type="SMART" id="SM00906">
    <property type="entry name" value="Fungal_trans"/>
    <property type="match status" value="1"/>
</dbReference>
<name>A0AA40EFE2_9PEZI</name>
<keyword evidence="1" id="KW-0479">Metal-binding</keyword>
<dbReference type="Pfam" id="PF00172">
    <property type="entry name" value="Zn_clus"/>
    <property type="match status" value="1"/>
</dbReference>
<dbReference type="PANTHER" id="PTHR46910">
    <property type="entry name" value="TRANSCRIPTION FACTOR PDR1"/>
    <property type="match status" value="1"/>
</dbReference>
<dbReference type="Pfam" id="PF04082">
    <property type="entry name" value="Fungal_trans"/>
    <property type="match status" value="1"/>
</dbReference>
<feature type="compositionally biased region" description="Polar residues" evidence="3">
    <location>
        <begin position="120"/>
        <end position="133"/>
    </location>
</feature>
<feature type="region of interest" description="Disordered" evidence="3">
    <location>
        <begin position="108"/>
        <end position="157"/>
    </location>
</feature>
<feature type="compositionally biased region" description="Polar residues" evidence="3">
    <location>
        <begin position="698"/>
        <end position="714"/>
    </location>
</feature>
<keyword evidence="4" id="KW-1133">Transmembrane helix</keyword>
<dbReference type="GO" id="GO:0006351">
    <property type="term" value="P:DNA-templated transcription"/>
    <property type="evidence" value="ECO:0007669"/>
    <property type="project" value="InterPro"/>
</dbReference>
<dbReference type="EMBL" id="JAUKTV010000006">
    <property type="protein sequence ID" value="KAK0736357.1"/>
    <property type="molecule type" value="Genomic_DNA"/>
</dbReference>
<comment type="caution">
    <text evidence="6">The sequence shown here is derived from an EMBL/GenBank/DDBJ whole genome shotgun (WGS) entry which is preliminary data.</text>
</comment>
<dbReference type="SMART" id="SM00066">
    <property type="entry name" value="GAL4"/>
    <property type="match status" value="1"/>
</dbReference>
<feature type="domain" description="Zn(2)-C6 fungal-type" evidence="5">
    <location>
        <begin position="27"/>
        <end position="56"/>
    </location>
</feature>